<evidence type="ECO:0000313" key="4">
    <source>
        <dbReference type="Proteomes" id="UP000546031"/>
    </source>
</evidence>
<keyword evidence="1" id="KW-0175">Coiled coil</keyword>
<dbReference type="AlphaFoldDB" id="A0A850H7W3"/>
<feature type="transmembrane region" description="Helical" evidence="2">
    <location>
        <begin position="84"/>
        <end position="109"/>
    </location>
</feature>
<reference evidence="3 4" key="1">
    <citation type="submission" date="2020-06" db="EMBL/GenBank/DDBJ databases">
        <title>Altererythrobacter lutimaris sp. nov., a marine bacterium isolated from a tidal flat.</title>
        <authorList>
            <person name="Kim D."/>
            <person name="Yoo Y."/>
            <person name="Kim J.-J."/>
        </authorList>
    </citation>
    <scope>NUCLEOTIDE SEQUENCE [LARGE SCALE GENOMIC DNA]</scope>
    <source>
        <strain evidence="3 4">JGD-16</strain>
    </source>
</reference>
<keyword evidence="2" id="KW-0812">Transmembrane</keyword>
<name>A0A850H7W3_9SPHN</name>
<dbReference type="Gene3D" id="1.20.5.300">
    <property type="match status" value="1"/>
</dbReference>
<gene>
    <name evidence="3" type="ORF">HUO12_03525</name>
</gene>
<feature type="coiled-coil region" evidence="1">
    <location>
        <begin position="750"/>
        <end position="777"/>
    </location>
</feature>
<keyword evidence="2" id="KW-0472">Membrane</keyword>
<keyword evidence="4" id="KW-1185">Reference proteome</keyword>
<keyword evidence="2" id="KW-1133">Transmembrane helix</keyword>
<evidence type="ECO:0000313" key="3">
    <source>
        <dbReference type="EMBL" id="NVE93963.1"/>
    </source>
</evidence>
<comment type="caution">
    <text evidence="3">The sequence shown here is derived from an EMBL/GenBank/DDBJ whole genome shotgun (WGS) entry which is preliminary data.</text>
</comment>
<dbReference type="EMBL" id="JABWTA010000001">
    <property type="protein sequence ID" value="NVE93963.1"/>
    <property type="molecule type" value="Genomic_DNA"/>
</dbReference>
<evidence type="ECO:0000256" key="2">
    <source>
        <dbReference type="SAM" id="Phobius"/>
    </source>
</evidence>
<organism evidence="3 4">
    <name type="scientific">Altererythrobacter lutimaris</name>
    <dbReference type="NCBI Taxonomy" id="2743979"/>
    <lineage>
        <taxon>Bacteria</taxon>
        <taxon>Pseudomonadati</taxon>
        <taxon>Pseudomonadota</taxon>
        <taxon>Alphaproteobacteria</taxon>
        <taxon>Sphingomonadales</taxon>
        <taxon>Erythrobacteraceae</taxon>
        <taxon>Altererythrobacter</taxon>
    </lineage>
</organism>
<accession>A0A850H7W3</accession>
<protein>
    <submittedName>
        <fullName evidence="3">ATPase</fullName>
    </submittedName>
</protein>
<dbReference type="Proteomes" id="UP000546031">
    <property type="component" value="Unassembled WGS sequence"/>
</dbReference>
<proteinExistence type="predicted"/>
<evidence type="ECO:0000256" key="1">
    <source>
        <dbReference type="SAM" id="Coils"/>
    </source>
</evidence>
<sequence>MTQGSRIINAVGAGIQADMDSTNPSKAGESAEDALILQSEWVQPDPLGVLELGPDYLMEEAEASIANAQSMLEEVAEPVVKSSILGWLIPSFAGLAIVAWTGFFGYTYWQQMISGAALSQWTAWTSEWAVPVLLVGVACLLALRNSHAEARRFGDTAAMLSREARELEDRLTVVNRELSLAREFLGTQSRELDSLGRIAADRLTTHAGALEGLISKNSDKIDSIATVSNTALANMEKLRADLPVISNSAKDVSNQVGNAGRTAQEQLGKLVSGFERLNEFGSASERQVSSFDEKVSSTLDTFEAQLSRLNDAADERFAALTERSMSFRKELTSGETEAIEAMRNRTEKLRQDVSAMRGTLAVEESKSIAAMRGNIETLRKDAEAMSSALREQETATLAGLDQAKERFFAGMKDVVERINVLDQQAVGSARERVKALHAEASEFDERLRLRDAQISDEITKRQDALTAREAELIESLATRLAELDSSLSERSEAQEARTRRLAEQSEIISGQVNELKGLFATVAESATAAESNLAGSLESFRGKVLDGEEHLNRTGKAVNDLTDASMRLMELIDSSAQHARDEFPKAASLAASAMQPVEDRAVMLSTTMDEAARRAERVSQYIQTTNDSIATTSEALDGLQHSLTEQSEAMLGHVNQLRDTLRMLDADGEKLTSKTTRELSGAMAGLETSIQAAFSTMEAGTNTKLGAVAQGLSQEAAQAIETALSERLYEVLARIEARAQTATGASKQAAEQLKSQLEEVNTLAGNLEVRVANARQQANEQTGPDFMRRMALVMESLNSHAIDITGALSSDVSDTAWASYMKGDRGIFTRRAVKLLDSGEAREIAALYQKDDDFRAHVNRYIHDFESMLATMLATSEGNALSVTMLGSDIGKLYVALAQAIERLRS</sequence>
<dbReference type="RefSeq" id="WP_176272288.1">
    <property type="nucleotide sequence ID" value="NZ_JABWTA010000001.1"/>
</dbReference>